<protein>
    <submittedName>
        <fullName evidence="1">Uncharacterized protein</fullName>
    </submittedName>
</protein>
<organism evidence="1 2">
    <name type="scientific">Rhipicephalus sanguineus</name>
    <name type="common">Brown dog tick</name>
    <name type="synonym">Ixodes sanguineus</name>
    <dbReference type="NCBI Taxonomy" id="34632"/>
    <lineage>
        <taxon>Eukaryota</taxon>
        <taxon>Metazoa</taxon>
        <taxon>Ecdysozoa</taxon>
        <taxon>Arthropoda</taxon>
        <taxon>Chelicerata</taxon>
        <taxon>Arachnida</taxon>
        <taxon>Acari</taxon>
        <taxon>Parasitiformes</taxon>
        <taxon>Ixodida</taxon>
        <taxon>Ixodoidea</taxon>
        <taxon>Ixodidae</taxon>
        <taxon>Rhipicephalinae</taxon>
        <taxon>Rhipicephalus</taxon>
        <taxon>Rhipicephalus</taxon>
    </lineage>
</organism>
<reference evidence="1" key="2">
    <citation type="submission" date="2021-09" db="EMBL/GenBank/DDBJ databases">
        <authorList>
            <person name="Jia N."/>
            <person name="Wang J."/>
            <person name="Shi W."/>
            <person name="Du L."/>
            <person name="Sun Y."/>
            <person name="Zhan W."/>
            <person name="Jiang J."/>
            <person name="Wang Q."/>
            <person name="Zhang B."/>
            <person name="Ji P."/>
            <person name="Sakyi L.B."/>
            <person name="Cui X."/>
            <person name="Yuan T."/>
            <person name="Jiang B."/>
            <person name="Yang W."/>
            <person name="Lam T.T.-Y."/>
            <person name="Chang Q."/>
            <person name="Ding S."/>
            <person name="Wang X."/>
            <person name="Zhu J."/>
            <person name="Ruan X."/>
            <person name="Zhao L."/>
            <person name="Wei J."/>
            <person name="Que T."/>
            <person name="Du C."/>
            <person name="Cheng J."/>
            <person name="Dai P."/>
            <person name="Han X."/>
            <person name="Huang E."/>
            <person name="Gao Y."/>
            <person name="Liu J."/>
            <person name="Shao H."/>
            <person name="Ye R."/>
            <person name="Li L."/>
            <person name="Wei W."/>
            <person name="Wang X."/>
            <person name="Wang C."/>
            <person name="Huo Q."/>
            <person name="Li W."/>
            <person name="Guo W."/>
            <person name="Chen H."/>
            <person name="Chen S."/>
            <person name="Zhou L."/>
            <person name="Zhou L."/>
            <person name="Ni X."/>
            <person name="Tian J."/>
            <person name="Zhou Y."/>
            <person name="Sheng Y."/>
            <person name="Liu T."/>
            <person name="Pan Y."/>
            <person name="Xia L."/>
            <person name="Li J."/>
            <person name="Zhao F."/>
            <person name="Cao W."/>
        </authorList>
    </citation>
    <scope>NUCLEOTIDE SEQUENCE</scope>
    <source>
        <strain evidence="1">Rsan-2018</strain>
        <tissue evidence="1">Larvae</tissue>
    </source>
</reference>
<reference evidence="1" key="1">
    <citation type="journal article" date="2020" name="Cell">
        <title>Large-Scale Comparative Analyses of Tick Genomes Elucidate Their Genetic Diversity and Vector Capacities.</title>
        <authorList>
            <consortium name="Tick Genome and Microbiome Consortium (TIGMIC)"/>
            <person name="Jia N."/>
            <person name="Wang J."/>
            <person name="Shi W."/>
            <person name="Du L."/>
            <person name="Sun Y."/>
            <person name="Zhan W."/>
            <person name="Jiang J.F."/>
            <person name="Wang Q."/>
            <person name="Zhang B."/>
            <person name="Ji P."/>
            <person name="Bell-Sakyi L."/>
            <person name="Cui X.M."/>
            <person name="Yuan T.T."/>
            <person name="Jiang B.G."/>
            <person name="Yang W.F."/>
            <person name="Lam T.T."/>
            <person name="Chang Q.C."/>
            <person name="Ding S.J."/>
            <person name="Wang X.J."/>
            <person name="Zhu J.G."/>
            <person name="Ruan X.D."/>
            <person name="Zhao L."/>
            <person name="Wei J.T."/>
            <person name="Ye R.Z."/>
            <person name="Que T.C."/>
            <person name="Du C.H."/>
            <person name="Zhou Y.H."/>
            <person name="Cheng J.X."/>
            <person name="Dai P.F."/>
            <person name="Guo W.B."/>
            <person name="Han X.H."/>
            <person name="Huang E.J."/>
            <person name="Li L.F."/>
            <person name="Wei W."/>
            <person name="Gao Y.C."/>
            <person name="Liu J.Z."/>
            <person name="Shao H.Z."/>
            <person name="Wang X."/>
            <person name="Wang C.C."/>
            <person name="Yang T.C."/>
            <person name="Huo Q.B."/>
            <person name="Li W."/>
            <person name="Chen H.Y."/>
            <person name="Chen S.E."/>
            <person name="Zhou L.G."/>
            <person name="Ni X.B."/>
            <person name="Tian J.H."/>
            <person name="Sheng Y."/>
            <person name="Liu T."/>
            <person name="Pan Y.S."/>
            <person name="Xia L.Y."/>
            <person name="Li J."/>
            <person name="Zhao F."/>
            <person name="Cao W.C."/>
        </authorList>
    </citation>
    <scope>NUCLEOTIDE SEQUENCE</scope>
    <source>
        <strain evidence="1">Rsan-2018</strain>
    </source>
</reference>
<sequence>MACVDLVAQSICTSRYLSYCMKKKFVPIEVRALLGALEPSWGHAKRVRKVMKSESWIQVRLYLDWLRVVLEEDCYRDTGQQQFARHKRKANQMAQFLWQNVRAGFPARPRVTSAGNGVTYLGEARIPAAVEDVLNKGPNCSFQPRSTRPELLSHGHRIGQHVQEQDQQRAIGDGIDCLMRTVSDQPVPRPPLGFVVDALKERKLMVLASDK</sequence>
<evidence type="ECO:0000313" key="2">
    <source>
        <dbReference type="Proteomes" id="UP000821837"/>
    </source>
</evidence>
<dbReference type="VEuPathDB" id="VectorBase:RSAN_026141"/>
<gene>
    <name evidence="1" type="ORF">HPB52_023154</name>
</gene>
<dbReference type="EMBL" id="JABSTV010001250">
    <property type="protein sequence ID" value="KAH7957818.1"/>
    <property type="molecule type" value="Genomic_DNA"/>
</dbReference>
<comment type="caution">
    <text evidence="1">The sequence shown here is derived from an EMBL/GenBank/DDBJ whole genome shotgun (WGS) entry which is preliminary data.</text>
</comment>
<keyword evidence="2" id="KW-1185">Reference proteome</keyword>
<dbReference type="AlphaFoldDB" id="A0A9D4SZC5"/>
<accession>A0A9D4SZC5</accession>
<name>A0A9D4SZC5_RHISA</name>
<proteinExistence type="predicted"/>
<evidence type="ECO:0000313" key="1">
    <source>
        <dbReference type="EMBL" id="KAH7957818.1"/>
    </source>
</evidence>
<dbReference type="Proteomes" id="UP000821837">
    <property type="component" value="Unassembled WGS sequence"/>
</dbReference>